<evidence type="ECO:0008006" key="4">
    <source>
        <dbReference type="Google" id="ProtNLM"/>
    </source>
</evidence>
<dbReference type="KEGG" id="bfc:BacF7301_14425"/>
<evidence type="ECO:0000256" key="1">
    <source>
        <dbReference type="SAM" id="SignalP"/>
    </source>
</evidence>
<protein>
    <recommendedName>
        <fullName evidence="4">DUF4296 domain-containing protein</fullName>
    </recommendedName>
</protein>
<sequence length="124" mass="13776">MKVLVFISLVGSLLLASCGGSGSKSNANTQEVNPADTIYLGDLREKFAGDSIFFKVVAPDLMLMDYQYFWAATESDATEKGLTKEYYKHVKKEITDTNEAIKRGVMKGANVKRIPDFQEQQQGK</sequence>
<gene>
    <name evidence="2" type="ORF">BacF7301_14425</name>
</gene>
<proteinExistence type="predicted"/>
<reference evidence="2 3" key="1">
    <citation type="submission" date="2020-03" db="EMBL/GenBank/DDBJ databases">
        <title>Genomic analysis of Bacteroides faecium CBA7301.</title>
        <authorList>
            <person name="Kim J."/>
            <person name="Roh S.W."/>
        </authorList>
    </citation>
    <scope>NUCLEOTIDE SEQUENCE [LARGE SCALE GENOMIC DNA]</scope>
    <source>
        <strain evidence="2 3">CBA7301</strain>
    </source>
</reference>
<organism evidence="2 3">
    <name type="scientific">Bacteroides faecium</name>
    <dbReference type="NCBI Taxonomy" id="2715212"/>
    <lineage>
        <taxon>Bacteria</taxon>
        <taxon>Pseudomonadati</taxon>
        <taxon>Bacteroidota</taxon>
        <taxon>Bacteroidia</taxon>
        <taxon>Bacteroidales</taxon>
        <taxon>Bacteroidaceae</taxon>
        <taxon>Bacteroides</taxon>
    </lineage>
</organism>
<dbReference type="Proteomes" id="UP000501780">
    <property type="component" value="Chromosome"/>
</dbReference>
<feature type="chain" id="PRO_5026163844" description="DUF4296 domain-containing protein" evidence="1">
    <location>
        <begin position="24"/>
        <end position="124"/>
    </location>
</feature>
<evidence type="ECO:0000313" key="3">
    <source>
        <dbReference type="Proteomes" id="UP000501780"/>
    </source>
</evidence>
<dbReference type="RefSeq" id="WP_167963813.1">
    <property type="nucleotide sequence ID" value="NZ_CP050831.1"/>
</dbReference>
<accession>A0A6H0KP82</accession>
<name>A0A6H0KP82_9BACE</name>
<dbReference type="PROSITE" id="PS51257">
    <property type="entry name" value="PROKAR_LIPOPROTEIN"/>
    <property type="match status" value="1"/>
</dbReference>
<keyword evidence="1" id="KW-0732">Signal</keyword>
<feature type="signal peptide" evidence="1">
    <location>
        <begin position="1"/>
        <end position="23"/>
    </location>
</feature>
<keyword evidence="3" id="KW-1185">Reference proteome</keyword>
<dbReference type="AlphaFoldDB" id="A0A6H0KP82"/>
<evidence type="ECO:0000313" key="2">
    <source>
        <dbReference type="EMBL" id="QIU95264.1"/>
    </source>
</evidence>
<dbReference type="EMBL" id="CP050831">
    <property type="protein sequence ID" value="QIU95264.1"/>
    <property type="molecule type" value="Genomic_DNA"/>
</dbReference>